<evidence type="ECO:0000313" key="3">
    <source>
        <dbReference type="Proteomes" id="UP000239724"/>
    </source>
</evidence>
<dbReference type="InterPro" id="IPR025493">
    <property type="entry name" value="DUF4384"/>
</dbReference>
<protein>
    <recommendedName>
        <fullName evidence="1">DUF4384 domain-containing protein</fullName>
    </recommendedName>
</protein>
<accession>A0A2S6NEC8</accession>
<feature type="domain" description="DUF4384" evidence="1">
    <location>
        <begin position="335"/>
        <end position="403"/>
    </location>
</feature>
<proteinExistence type="predicted"/>
<comment type="caution">
    <text evidence="2">The sequence shown here is derived from an EMBL/GenBank/DDBJ whole genome shotgun (WGS) entry which is preliminary data.</text>
</comment>
<dbReference type="AlphaFoldDB" id="A0A2S6NEC8"/>
<organism evidence="2 3">
    <name type="scientific">Rhodopila globiformis</name>
    <name type="common">Rhodopseudomonas globiformis</name>
    <dbReference type="NCBI Taxonomy" id="1071"/>
    <lineage>
        <taxon>Bacteria</taxon>
        <taxon>Pseudomonadati</taxon>
        <taxon>Pseudomonadota</taxon>
        <taxon>Alphaproteobacteria</taxon>
        <taxon>Acetobacterales</taxon>
        <taxon>Acetobacteraceae</taxon>
        <taxon>Rhodopila</taxon>
    </lineage>
</organism>
<name>A0A2S6NEC8_RHOGL</name>
<evidence type="ECO:0000313" key="2">
    <source>
        <dbReference type="EMBL" id="PPQ32978.1"/>
    </source>
</evidence>
<dbReference type="EMBL" id="NHRY01000157">
    <property type="protein sequence ID" value="PPQ32978.1"/>
    <property type="molecule type" value="Genomic_DNA"/>
</dbReference>
<keyword evidence="3" id="KW-1185">Reference proteome</keyword>
<dbReference type="Proteomes" id="UP000239724">
    <property type="component" value="Unassembled WGS sequence"/>
</dbReference>
<evidence type="ECO:0000259" key="1">
    <source>
        <dbReference type="Pfam" id="PF14326"/>
    </source>
</evidence>
<dbReference type="Pfam" id="PF14326">
    <property type="entry name" value="DUF4384"/>
    <property type="match status" value="1"/>
</dbReference>
<reference evidence="2 3" key="1">
    <citation type="journal article" date="2018" name="Arch. Microbiol.">
        <title>New insights into the metabolic potential of the phototrophic purple bacterium Rhodopila globiformis DSM 161(T) from its draft genome sequence and evidence for a vanadium-dependent nitrogenase.</title>
        <authorList>
            <person name="Imhoff J.F."/>
            <person name="Rahn T."/>
            <person name="Kunzel S."/>
            <person name="Neulinger S.C."/>
        </authorList>
    </citation>
    <scope>NUCLEOTIDE SEQUENCE [LARGE SCALE GENOMIC DNA]</scope>
    <source>
        <strain evidence="2 3">DSM 161</strain>
    </source>
</reference>
<gene>
    <name evidence="2" type="ORF">CCS01_15265</name>
</gene>
<sequence>MATTRDKPGHRLRVGIQAFAGTSPARRGWRACASHDDRARRRAKRTGLLFHAYLHRFAHSDASGVCFRFVTKGSSTMPRLLNHLGRAVLHLGLAVASLACGRAHAEDAVLLASTVPGYNPGMVVATADRLSVPEGATATLLFQSGEVLRLRGPFDGTLAQQRPSGGSGSAAMFADMFRLHGVDATVIGGTRSINPGRPVAALDDVQVDPERSGTYCVEPATSVWITRPSGGPGTYALRRKGNNRALAWPQGAQRIEWPADVPIEDGSQFEITTGGTARATVTFRDVASTTGGAARIARGFVLGCRDQFEEELKRFSRLVVGPEVWITTDRGRRPTYHAGEPIALTVTANMDGYLYCVAGADGGARPLFPAGAFNGAQLPGSVPLPIPGRRQPVGLTASPAVGQVRCWLADRDISPELPHALLGAPSAPLPDQMAGELDALFSHIGGTRIETDVLTIRTE</sequence>